<protein>
    <recommendedName>
        <fullName evidence="10">Membrane protein YeiH</fullName>
    </recommendedName>
</protein>
<keyword evidence="3" id="KW-1003">Cell membrane</keyword>
<feature type="transmembrane region" description="Helical" evidence="7">
    <location>
        <begin position="21"/>
        <end position="40"/>
    </location>
</feature>
<keyword evidence="5 7" id="KW-1133">Transmembrane helix</keyword>
<keyword evidence="6 7" id="KW-0472">Membrane</keyword>
<feature type="transmembrane region" description="Helical" evidence="7">
    <location>
        <begin position="138"/>
        <end position="158"/>
    </location>
</feature>
<comment type="subcellular location">
    <subcellularLocation>
        <location evidence="1">Cell membrane</location>
        <topology evidence="1">Multi-pass membrane protein</topology>
    </subcellularLocation>
</comment>
<dbReference type="GO" id="GO:0005886">
    <property type="term" value="C:plasma membrane"/>
    <property type="evidence" value="ECO:0007669"/>
    <property type="project" value="UniProtKB-SubCell"/>
</dbReference>
<organism evidence="8 9">
    <name type="scientific">Hydrogenibacillus schlegelii</name>
    <name type="common">Bacillus schlegelii</name>
    <dbReference type="NCBI Taxonomy" id="1484"/>
    <lineage>
        <taxon>Bacteria</taxon>
        <taxon>Bacillati</taxon>
        <taxon>Bacillota</taxon>
        <taxon>Bacilli</taxon>
        <taxon>Bacillales</taxon>
        <taxon>Bacillales Family X. Incertae Sedis</taxon>
        <taxon>Hydrogenibacillus</taxon>
    </lineage>
</organism>
<evidence type="ECO:0000256" key="1">
    <source>
        <dbReference type="ARBA" id="ARBA00004651"/>
    </source>
</evidence>
<feature type="transmembrane region" description="Helical" evidence="7">
    <location>
        <begin position="110"/>
        <end position="129"/>
    </location>
</feature>
<feature type="transmembrane region" description="Helical" evidence="7">
    <location>
        <begin position="170"/>
        <end position="190"/>
    </location>
</feature>
<comment type="similarity">
    <text evidence="2">Belongs to the UPF0324 family.</text>
</comment>
<feature type="transmembrane region" description="Helical" evidence="7">
    <location>
        <begin position="272"/>
        <end position="292"/>
    </location>
</feature>
<reference evidence="8 9" key="1">
    <citation type="submission" date="2017-08" db="EMBL/GenBank/DDBJ databases">
        <title>Burning lignite coal seam in the remote Altai Mountains harbors a hydrogen-driven thermophilic microbial community.</title>
        <authorList>
            <person name="Kadnikov V.V."/>
            <person name="Mardanov A.V."/>
            <person name="Ivasenko D."/>
            <person name="Beletsky A.V."/>
            <person name="Karnachuk O.V."/>
            <person name="Ravin N.V."/>
        </authorList>
    </citation>
    <scope>NUCLEOTIDE SEQUENCE [LARGE SCALE GENOMIC DNA]</scope>
    <source>
        <strain evidence="8">AL33</strain>
    </source>
</reference>
<proteinExistence type="inferred from homology"/>
<dbReference type="PANTHER" id="PTHR30106">
    <property type="entry name" value="INNER MEMBRANE PROTEIN YEIH-RELATED"/>
    <property type="match status" value="1"/>
</dbReference>
<evidence type="ECO:0000313" key="9">
    <source>
        <dbReference type="Proteomes" id="UP000244180"/>
    </source>
</evidence>
<dbReference type="Pfam" id="PF03601">
    <property type="entry name" value="Cons_hypoth698"/>
    <property type="match status" value="1"/>
</dbReference>
<gene>
    <name evidence="8" type="ORF">HSCHL_2101</name>
</gene>
<accession>A0A2T5GA07</accession>
<evidence type="ECO:0008006" key="10">
    <source>
        <dbReference type="Google" id="ProtNLM"/>
    </source>
</evidence>
<feature type="transmembrane region" description="Helical" evidence="7">
    <location>
        <begin position="331"/>
        <end position="353"/>
    </location>
</feature>
<evidence type="ECO:0000256" key="2">
    <source>
        <dbReference type="ARBA" id="ARBA00007977"/>
    </source>
</evidence>
<evidence type="ECO:0000256" key="6">
    <source>
        <dbReference type="ARBA" id="ARBA00023136"/>
    </source>
</evidence>
<evidence type="ECO:0000256" key="4">
    <source>
        <dbReference type="ARBA" id="ARBA00022692"/>
    </source>
</evidence>
<dbReference type="EMBL" id="PEBV01000017">
    <property type="protein sequence ID" value="PTQ53024.1"/>
    <property type="molecule type" value="Genomic_DNA"/>
</dbReference>
<dbReference type="AlphaFoldDB" id="A0A2T5GA07"/>
<sequence length="355" mass="36841">MLEMEQKTPPANARPAGAAPVARLGWLKGVILTLFIAYTATSLARLPGVSVMGPLVIAILLGMAWRGLMDIPTDAAAGIRFASQKLLRAGIVLLGMRLSLSDIARAGVKVPIVAGLSIAVAMGVALWIARQLNVERRLGMLTACGTAICGAAAVVAVAPQIKANESETAAAAAAVALLGTAFTLLDLALVPLLPWGAAAQGMFLGGTLHEIAHVVAASFPFGEKTADTALIVKLTRVALLVPVALAISALWRDSPRAADRTEGRRTRFGNVPVPWFILGFLGVAVLHTWFSVPEGVKTSAVQTAYFLLAMAMAGLGLSADWVTLRRLGARALAVGGGASLALSLFDAFLVSFLRP</sequence>
<dbReference type="InterPro" id="IPR018383">
    <property type="entry name" value="UPF0324_pro"/>
</dbReference>
<evidence type="ECO:0000256" key="3">
    <source>
        <dbReference type="ARBA" id="ARBA00022475"/>
    </source>
</evidence>
<feature type="transmembrane region" description="Helical" evidence="7">
    <location>
        <begin position="46"/>
        <end position="65"/>
    </location>
</feature>
<evidence type="ECO:0000256" key="7">
    <source>
        <dbReference type="SAM" id="Phobius"/>
    </source>
</evidence>
<keyword evidence="4 7" id="KW-0812">Transmembrane</keyword>
<comment type="caution">
    <text evidence="8">The sequence shown here is derived from an EMBL/GenBank/DDBJ whole genome shotgun (WGS) entry which is preliminary data.</text>
</comment>
<feature type="transmembrane region" description="Helical" evidence="7">
    <location>
        <begin position="234"/>
        <end position="251"/>
    </location>
</feature>
<dbReference type="Proteomes" id="UP000244180">
    <property type="component" value="Unassembled WGS sequence"/>
</dbReference>
<feature type="transmembrane region" description="Helical" evidence="7">
    <location>
        <begin position="304"/>
        <end position="324"/>
    </location>
</feature>
<name>A0A2T5GA07_HYDSH</name>
<evidence type="ECO:0000256" key="5">
    <source>
        <dbReference type="ARBA" id="ARBA00022989"/>
    </source>
</evidence>
<dbReference type="PANTHER" id="PTHR30106:SF2">
    <property type="entry name" value="UPF0324 INNER MEMBRANE PROTEIN YEIH"/>
    <property type="match status" value="1"/>
</dbReference>
<evidence type="ECO:0000313" key="8">
    <source>
        <dbReference type="EMBL" id="PTQ53024.1"/>
    </source>
</evidence>